<feature type="transmembrane region" description="Helical" evidence="6">
    <location>
        <begin position="70"/>
        <end position="95"/>
    </location>
</feature>
<evidence type="ECO:0000256" key="5">
    <source>
        <dbReference type="ARBA" id="ARBA00023136"/>
    </source>
</evidence>
<keyword evidence="3 6" id="KW-0812">Transmembrane</keyword>
<evidence type="ECO:0000313" key="8">
    <source>
        <dbReference type="Proteomes" id="UP001396898"/>
    </source>
</evidence>
<evidence type="ECO:0000256" key="4">
    <source>
        <dbReference type="ARBA" id="ARBA00022989"/>
    </source>
</evidence>
<sequence>MLHLGKIIDRDYAITASQRALGTNHRTDAHIVPADFPIEYARFRTNKYFVVATVPLIVAYGWTLQIRSHIAVPLVLQFLIGFTNQSLFTSLNTLLVDYYPEMSASAQAANNLVRCEMAAAGLAVVDIMIQ</sequence>
<evidence type="ECO:0000256" key="6">
    <source>
        <dbReference type="SAM" id="Phobius"/>
    </source>
</evidence>
<dbReference type="InterPro" id="IPR036259">
    <property type="entry name" value="MFS_trans_sf"/>
</dbReference>
<evidence type="ECO:0000256" key="3">
    <source>
        <dbReference type="ARBA" id="ARBA00022692"/>
    </source>
</evidence>
<dbReference type="EMBL" id="JAQQWI010000014">
    <property type="protein sequence ID" value="KAK8013148.1"/>
    <property type="molecule type" value="Genomic_DNA"/>
</dbReference>
<dbReference type="Proteomes" id="UP001396898">
    <property type="component" value="Unassembled WGS sequence"/>
</dbReference>
<comment type="subcellular location">
    <subcellularLocation>
        <location evidence="1">Membrane</location>
        <topology evidence="1">Multi-pass membrane protein</topology>
    </subcellularLocation>
</comment>
<reference evidence="7 8" key="1">
    <citation type="submission" date="2023-01" db="EMBL/GenBank/DDBJ databases">
        <title>Analysis of 21 Apiospora genomes using comparative genomics revels a genus with tremendous synthesis potential of carbohydrate active enzymes and secondary metabolites.</title>
        <authorList>
            <person name="Sorensen T."/>
        </authorList>
    </citation>
    <scope>NUCLEOTIDE SEQUENCE [LARGE SCALE GENOMIC DNA]</scope>
    <source>
        <strain evidence="7 8">CBS 20057</strain>
    </source>
</reference>
<comment type="caution">
    <text evidence="7">The sequence shown here is derived from an EMBL/GenBank/DDBJ whole genome shotgun (WGS) entry which is preliminary data.</text>
</comment>
<dbReference type="PANTHER" id="PTHR23502">
    <property type="entry name" value="MAJOR FACILITATOR SUPERFAMILY"/>
    <property type="match status" value="1"/>
</dbReference>
<keyword evidence="4 6" id="KW-1133">Transmembrane helix</keyword>
<keyword evidence="8" id="KW-1185">Reference proteome</keyword>
<evidence type="ECO:0000256" key="2">
    <source>
        <dbReference type="ARBA" id="ARBA00022448"/>
    </source>
</evidence>
<feature type="non-terminal residue" evidence="7">
    <location>
        <position position="130"/>
    </location>
</feature>
<organism evidence="7 8">
    <name type="scientific">Apiospora marii</name>
    <dbReference type="NCBI Taxonomy" id="335849"/>
    <lineage>
        <taxon>Eukaryota</taxon>
        <taxon>Fungi</taxon>
        <taxon>Dikarya</taxon>
        <taxon>Ascomycota</taxon>
        <taxon>Pezizomycotina</taxon>
        <taxon>Sordariomycetes</taxon>
        <taxon>Xylariomycetidae</taxon>
        <taxon>Amphisphaeriales</taxon>
        <taxon>Apiosporaceae</taxon>
        <taxon>Apiospora</taxon>
    </lineage>
</organism>
<keyword evidence="2" id="KW-0813">Transport</keyword>
<feature type="transmembrane region" description="Helical" evidence="6">
    <location>
        <begin position="48"/>
        <end position="64"/>
    </location>
</feature>
<dbReference type="Gene3D" id="1.20.1250.20">
    <property type="entry name" value="MFS general substrate transporter like domains"/>
    <property type="match status" value="1"/>
</dbReference>
<dbReference type="PANTHER" id="PTHR23502:SF51">
    <property type="entry name" value="QUINIDINE RESISTANCE PROTEIN 1-RELATED"/>
    <property type="match status" value="1"/>
</dbReference>
<keyword evidence="5 6" id="KW-0472">Membrane</keyword>
<accession>A0ABR1RJ47</accession>
<gene>
    <name evidence="7" type="ORF">PG991_009419</name>
</gene>
<proteinExistence type="predicted"/>
<protein>
    <submittedName>
        <fullName evidence="7">Uncharacterized protein</fullName>
    </submittedName>
</protein>
<evidence type="ECO:0000313" key="7">
    <source>
        <dbReference type="EMBL" id="KAK8013148.1"/>
    </source>
</evidence>
<evidence type="ECO:0000256" key="1">
    <source>
        <dbReference type="ARBA" id="ARBA00004141"/>
    </source>
</evidence>
<dbReference type="SUPFAM" id="SSF103473">
    <property type="entry name" value="MFS general substrate transporter"/>
    <property type="match status" value="1"/>
</dbReference>
<name>A0ABR1RJ47_9PEZI</name>